<feature type="domain" description="Sulfatase-modifying factor enzyme-like" evidence="1">
    <location>
        <begin position="175"/>
        <end position="318"/>
    </location>
</feature>
<evidence type="ECO:0000313" key="3">
    <source>
        <dbReference type="Proteomes" id="UP000316199"/>
    </source>
</evidence>
<dbReference type="SUPFAM" id="SSF109854">
    <property type="entry name" value="DinB/YfiT-like putative metalloenzymes"/>
    <property type="match status" value="1"/>
</dbReference>
<dbReference type="Proteomes" id="UP000316199">
    <property type="component" value="Unassembled WGS sequence"/>
</dbReference>
<dbReference type="AlphaFoldDB" id="A0A520S5J6"/>
<feature type="domain" description="Sulfatase-modifying factor enzyme-like" evidence="1">
    <location>
        <begin position="336"/>
        <end position="409"/>
    </location>
</feature>
<dbReference type="InterPro" id="IPR017806">
    <property type="entry name" value="EgtB"/>
</dbReference>
<dbReference type="InterPro" id="IPR016187">
    <property type="entry name" value="CTDL_fold"/>
</dbReference>
<sequence>MLLSDKYQSVRSHSLKICAPLEIEDYLIQPMEDASPPKWHLAHTTWFFETFLLVPFLKDYEVFSQPFEFMFNSYYNGIGPQYPRSKRGLLSRPTLEKIIDYRAYVDRHISSLLDKALTPEIYFRITLGINHEQQHQELFFTDLKYNFGHNPLLPAYCQHSRSGLSLDEAMTFSEFDGGIYEIGANPKPEFCFDNETPRHQVLVKDFSLANRLVTNVEYLEFINDGGYERPELWLSDGWNKLSGLKESRWNAPLYWCNHDGGFKEYTLGGMHDIASDVPVCHVSAYEADAFARWKNCRLPTEIEWEIAANDQPKDGNFMDSQTYHPIPALNSSMDGLFGNLWEWTRSSYAPYPGFKSFDGQLGEYNGKFMANQLVLRGGSCVTPRDHIRITYRNFFYPADRWQFSGIRLASDD</sequence>
<dbReference type="EMBL" id="SHAG01000001">
    <property type="protein sequence ID" value="RZO77752.1"/>
    <property type="molecule type" value="Genomic_DNA"/>
</dbReference>
<protein>
    <submittedName>
        <fullName evidence="2">Ergothioneine biosynthesis protein EgtB</fullName>
    </submittedName>
</protein>
<name>A0A520S5J6_9GAMM</name>
<gene>
    <name evidence="2" type="ORF">EVA68_00565</name>
</gene>
<dbReference type="GO" id="GO:0052699">
    <property type="term" value="P:ergothioneine biosynthetic process"/>
    <property type="evidence" value="ECO:0007669"/>
    <property type="project" value="InterPro"/>
</dbReference>
<dbReference type="PANTHER" id="PTHR23150:SF36">
    <property type="entry name" value="HERCYNINE OXYGENASE"/>
    <property type="match status" value="1"/>
</dbReference>
<evidence type="ECO:0000259" key="1">
    <source>
        <dbReference type="Pfam" id="PF03781"/>
    </source>
</evidence>
<dbReference type="InterPro" id="IPR051043">
    <property type="entry name" value="Sulfatase_Mod_Factor_Kinase"/>
</dbReference>
<organism evidence="2 3">
    <name type="scientific">OM182 bacterium</name>
    <dbReference type="NCBI Taxonomy" id="2510334"/>
    <lineage>
        <taxon>Bacteria</taxon>
        <taxon>Pseudomonadati</taxon>
        <taxon>Pseudomonadota</taxon>
        <taxon>Gammaproteobacteria</taxon>
        <taxon>OMG group</taxon>
        <taxon>OM182 clade</taxon>
    </lineage>
</organism>
<accession>A0A520S5J6</accession>
<proteinExistence type="predicted"/>
<dbReference type="NCBIfam" id="TIGR03440">
    <property type="entry name" value="egtB_TIGR03440"/>
    <property type="match status" value="1"/>
</dbReference>
<dbReference type="Pfam" id="PF03781">
    <property type="entry name" value="FGE-sulfatase"/>
    <property type="match status" value="2"/>
</dbReference>
<evidence type="ECO:0000313" key="2">
    <source>
        <dbReference type="EMBL" id="RZO77752.1"/>
    </source>
</evidence>
<comment type="caution">
    <text evidence="2">The sequence shown here is derived from an EMBL/GenBank/DDBJ whole genome shotgun (WGS) entry which is preliminary data.</text>
</comment>
<dbReference type="SUPFAM" id="SSF56436">
    <property type="entry name" value="C-type lectin-like"/>
    <property type="match status" value="1"/>
</dbReference>
<dbReference type="InterPro" id="IPR042095">
    <property type="entry name" value="SUMF_sf"/>
</dbReference>
<dbReference type="InterPro" id="IPR005532">
    <property type="entry name" value="SUMF_dom"/>
</dbReference>
<dbReference type="Gene3D" id="3.90.1580.10">
    <property type="entry name" value="paralog of FGE (formylglycine-generating enzyme)"/>
    <property type="match status" value="1"/>
</dbReference>
<reference evidence="2 3" key="1">
    <citation type="submission" date="2019-02" db="EMBL/GenBank/DDBJ databases">
        <title>Prokaryotic population dynamics and viral predation in marine succession experiment using metagenomics: the confinement effect.</title>
        <authorList>
            <person name="Haro-Moreno J.M."/>
            <person name="Rodriguez-Valera F."/>
            <person name="Lopez-Perez M."/>
        </authorList>
    </citation>
    <scope>NUCLEOTIDE SEQUENCE [LARGE SCALE GENOMIC DNA]</scope>
    <source>
        <strain evidence="2">MED-G157</strain>
    </source>
</reference>
<dbReference type="PANTHER" id="PTHR23150">
    <property type="entry name" value="SULFATASE MODIFYING FACTOR 1, 2"/>
    <property type="match status" value="1"/>
</dbReference>
<dbReference type="InterPro" id="IPR034660">
    <property type="entry name" value="DinB/YfiT-like"/>
</dbReference>